<evidence type="ECO:0008006" key="5">
    <source>
        <dbReference type="Google" id="ProtNLM"/>
    </source>
</evidence>
<keyword evidence="1" id="KW-0472">Membrane</keyword>
<dbReference type="EMBL" id="JAVDQD010000007">
    <property type="protein sequence ID" value="MDR6241220.1"/>
    <property type="molecule type" value="Genomic_DNA"/>
</dbReference>
<sequence>MRVKLIIFNTIIWMLATGHAFAQNNEILVTGHFTSDSVKIGEPIGYSLSVTYPESDNILYPDSLNDFSPFEYIGKKYFKTIKDGALTKDSVVYELMTFSTDSIQSLSMPVYLLTKNDSIPLYGDSAYVHLKRILPVSTPQDQLKSNTSFLTIKRAFNFGYLYIFLGIFFVLAVVIALVFGKKIKNKYLIYRLKKRHEKFIIQFDALKSKSQENSKNAEKTLNAWKLYIEKLSDQPYSKLTTKEITNFCQDDIVSKCLAGFDQYIYGGIMPDNFDENIEGLKDFANELYNTKLEEVNNG</sequence>
<accession>A0AAE3XR98</accession>
<feature type="signal peptide" evidence="2">
    <location>
        <begin position="1"/>
        <end position="22"/>
    </location>
</feature>
<dbReference type="AlphaFoldDB" id="A0AAE3XR98"/>
<keyword evidence="1" id="KW-0812">Transmembrane</keyword>
<keyword evidence="4" id="KW-1185">Reference proteome</keyword>
<feature type="transmembrane region" description="Helical" evidence="1">
    <location>
        <begin position="159"/>
        <end position="179"/>
    </location>
</feature>
<evidence type="ECO:0000313" key="4">
    <source>
        <dbReference type="Proteomes" id="UP001185092"/>
    </source>
</evidence>
<evidence type="ECO:0000313" key="3">
    <source>
        <dbReference type="EMBL" id="MDR6241220.1"/>
    </source>
</evidence>
<comment type="caution">
    <text evidence="3">The sequence shown here is derived from an EMBL/GenBank/DDBJ whole genome shotgun (WGS) entry which is preliminary data.</text>
</comment>
<feature type="chain" id="PRO_5042294848" description="Protein BatD" evidence="2">
    <location>
        <begin position="23"/>
        <end position="298"/>
    </location>
</feature>
<keyword evidence="2" id="KW-0732">Signal</keyword>
<reference evidence="3" key="1">
    <citation type="submission" date="2023-07" db="EMBL/GenBank/DDBJ databases">
        <title>Genomic Encyclopedia of Type Strains, Phase IV (KMG-IV): sequencing the most valuable type-strain genomes for metagenomic binning, comparative biology and taxonomic classification.</title>
        <authorList>
            <person name="Goeker M."/>
        </authorList>
    </citation>
    <scope>NUCLEOTIDE SEQUENCE</scope>
    <source>
        <strain evidence="3">DSM 26174</strain>
    </source>
</reference>
<evidence type="ECO:0000256" key="1">
    <source>
        <dbReference type="SAM" id="Phobius"/>
    </source>
</evidence>
<name>A0AAE3XR98_9BACT</name>
<dbReference type="RefSeq" id="WP_309941816.1">
    <property type="nucleotide sequence ID" value="NZ_AP025305.1"/>
</dbReference>
<proteinExistence type="predicted"/>
<organism evidence="3 4">
    <name type="scientific">Aureibacter tunicatorum</name>
    <dbReference type="NCBI Taxonomy" id="866807"/>
    <lineage>
        <taxon>Bacteria</taxon>
        <taxon>Pseudomonadati</taxon>
        <taxon>Bacteroidota</taxon>
        <taxon>Cytophagia</taxon>
        <taxon>Cytophagales</taxon>
        <taxon>Persicobacteraceae</taxon>
        <taxon>Aureibacter</taxon>
    </lineage>
</organism>
<evidence type="ECO:0000256" key="2">
    <source>
        <dbReference type="SAM" id="SignalP"/>
    </source>
</evidence>
<keyword evidence="1" id="KW-1133">Transmembrane helix</keyword>
<gene>
    <name evidence="3" type="ORF">HNQ88_004298</name>
</gene>
<protein>
    <recommendedName>
        <fullName evidence="5">Protein BatD</fullName>
    </recommendedName>
</protein>
<dbReference type="Proteomes" id="UP001185092">
    <property type="component" value="Unassembled WGS sequence"/>
</dbReference>